<proteinExistence type="inferred from homology"/>
<dbReference type="Proteomes" id="UP000238338">
    <property type="component" value="Unassembled WGS sequence"/>
</dbReference>
<accession>A0A2S8S3M1</accession>
<keyword evidence="6" id="KW-1185">Reference proteome</keyword>
<dbReference type="PANTHER" id="PTHR43649">
    <property type="entry name" value="ARABINOSE-BINDING PROTEIN-RELATED"/>
    <property type="match status" value="1"/>
</dbReference>
<dbReference type="EMBL" id="PVEP01000009">
    <property type="protein sequence ID" value="PQV55383.1"/>
    <property type="molecule type" value="Genomic_DNA"/>
</dbReference>
<evidence type="ECO:0000256" key="2">
    <source>
        <dbReference type="ARBA" id="ARBA00008520"/>
    </source>
</evidence>
<dbReference type="InterPro" id="IPR006059">
    <property type="entry name" value="SBP"/>
</dbReference>
<evidence type="ECO:0000256" key="3">
    <source>
        <dbReference type="ARBA" id="ARBA00022448"/>
    </source>
</evidence>
<dbReference type="InterPro" id="IPR050490">
    <property type="entry name" value="Bact_solute-bd_prot1"/>
</dbReference>
<reference evidence="5 6" key="1">
    <citation type="submission" date="2018-02" db="EMBL/GenBank/DDBJ databases">
        <title>Genomic Encyclopedia of Archaeal and Bacterial Type Strains, Phase II (KMG-II): from individual species to whole genera.</title>
        <authorList>
            <person name="Goeker M."/>
        </authorList>
    </citation>
    <scope>NUCLEOTIDE SEQUENCE [LARGE SCALE GENOMIC DNA]</scope>
    <source>
        <strain evidence="5 6">DSM 18921</strain>
    </source>
</reference>
<dbReference type="Pfam" id="PF01547">
    <property type="entry name" value="SBP_bac_1"/>
    <property type="match status" value="1"/>
</dbReference>
<feature type="signal peptide" evidence="4">
    <location>
        <begin position="1"/>
        <end position="22"/>
    </location>
</feature>
<comment type="caution">
    <text evidence="5">The sequence shown here is derived from an EMBL/GenBank/DDBJ whole genome shotgun (WGS) entry which is preliminary data.</text>
</comment>
<feature type="chain" id="PRO_5015491285" evidence="4">
    <location>
        <begin position="23"/>
        <end position="424"/>
    </location>
</feature>
<evidence type="ECO:0000313" key="6">
    <source>
        <dbReference type="Proteomes" id="UP000238338"/>
    </source>
</evidence>
<keyword evidence="4" id="KW-0732">Signal</keyword>
<dbReference type="OrthoDB" id="2509690at2"/>
<dbReference type="PANTHER" id="PTHR43649:SF29">
    <property type="entry name" value="OSMOPROTECTIVE COMPOUNDS-BINDING PROTEIN GGTB"/>
    <property type="match status" value="1"/>
</dbReference>
<comment type="subcellular location">
    <subcellularLocation>
        <location evidence="1">Periplasm</location>
    </subcellularLocation>
</comment>
<dbReference type="Gene3D" id="3.40.190.10">
    <property type="entry name" value="Periplasmic binding protein-like II"/>
    <property type="match status" value="2"/>
</dbReference>
<protein>
    <submittedName>
        <fullName evidence="5">Raffinose/stachyose/melibiose transport system substrate-binding protein</fullName>
    </submittedName>
</protein>
<organism evidence="5 6">
    <name type="scientific">Albidovulum denitrificans</name>
    <dbReference type="NCBI Taxonomy" id="404881"/>
    <lineage>
        <taxon>Bacteria</taxon>
        <taxon>Pseudomonadati</taxon>
        <taxon>Pseudomonadota</taxon>
        <taxon>Alphaproteobacteria</taxon>
        <taxon>Rhodobacterales</taxon>
        <taxon>Paracoccaceae</taxon>
        <taxon>Albidovulum</taxon>
    </lineage>
</organism>
<dbReference type="AlphaFoldDB" id="A0A2S8S3M1"/>
<dbReference type="GO" id="GO:0042597">
    <property type="term" value="C:periplasmic space"/>
    <property type="evidence" value="ECO:0007669"/>
    <property type="project" value="UniProtKB-SubCell"/>
</dbReference>
<evidence type="ECO:0000256" key="1">
    <source>
        <dbReference type="ARBA" id="ARBA00004418"/>
    </source>
</evidence>
<sequence length="424" mass="45793">MKHLLAVTALATGILASLPGLAQDKTVVSFLHKFPEPENMAYFDAAVAEFEAANPTIDIVMEAVADEPYKDKIRVLMASDQVPDIYFSWSGEFGRKFAREGRTLDLTEALKGPEWQGRFAAASLEPFQFEGKQFGIPVNVDSKYMIYNKAIFEKHGLSVPTTFAEFIALNDALLAAGEVPIAYGNQAPWAATHYIGDLFAKMVPDEVRQADYQLLAPADQLYTHPGYVEALALYKSFGDKGYFNSGANAISHQQARGAFIAGRSAMVYLELVEFYMLADTPVAEQGWGFFPLPPMEGAAGRNDLLTGAPDGFLISAKTEHPEEALAFLNFLTSPEQAAKYVSTTGMTSAVIGSVTEETTTPETLAGLKALEDAAGMALWLDTDMDTASANVILAAGQGLLSGDETPEAVMEKVRAAAKETLAQR</sequence>
<comment type="similarity">
    <text evidence="2">Belongs to the bacterial solute-binding protein 1 family.</text>
</comment>
<evidence type="ECO:0000256" key="4">
    <source>
        <dbReference type="SAM" id="SignalP"/>
    </source>
</evidence>
<dbReference type="RefSeq" id="WP_105515924.1">
    <property type="nucleotide sequence ID" value="NZ_PVEP01000009.1"/>
</dbReference>
<dbReference type="SUPFAM" id="SSF53850">
    <property type="entry name" value="Periplasmic binding protein-like II"/>
    <property type="match status" value="1"/>
</dbReference>
<keyword evidence="3" id="KW-0813">Transport</keyword>
<evidence type="ECO:0000313" key="5">
    <source>
        <dbReference type="EMBL" id="PQV55383.1"/>
    </source>
</evidence>
<gene>
    <name evidence="5" type="ORF">LX70_03344</name>
</gene>
<name>A0A2S8S3M1_9RHOB</name>